<name>A0ABR1QUV3_9PEZI</name>
<proteinExistence type="predicted"/>
<dbReference type="RefSeq" id="XP_066705679.1">
    <property type="nucleotide sequence ID" value="XM_066836786.1"/>
</dbReference>
<gene>
    <name evidence="2" type="ORF">PG986_000564</name>
</gene>
<dbReference type="Proteomes" id="UP001391051">
    <property type="component" value="Unassembled WGS sequence"/>
</dbReference>
<dbReference type="GeneID" id="92069848"/>
<feature type="compositionally biased region" description="Gly residues" evidence="1">
    <location>
        <begin position="165"/>
        <end position="176"/>
    </location>
</feature>
<keyword evidence="3" id="KW-1185">Reference proteome</keyword>
<feature type="region of interest" description="Disordered" evidence="1">
    <location>
        <begin position="165"/>
        <end position="206"/>
    </location>
</feature>
<protein>
    <submittedName>
        <fullName evidence="2">Uncharacterized protein</fullName>
    </submittedName>
</protein>
<evidence type="ECO:0000256" key="1">
    <source>
        <dbReference type="SAM" id="MobiDB-lite"/>
    </source>
</evidence>
<accession>A0ABR1QUV3</accession>
<organism evidence="2 3">
    <name type="scientific">Apiospora aurea</name>
    <dbReference type="NCBI Taxonomy" id="335848"/>
    <lineage>
        <taxon>Eukaryota</taxon>
        <taxon>Fungi</taxon>
        <taxon>Dikarya</taxon>
        <taxon>Ascomycota</taxon>
        <taxon>Pezizomycotina</taxon>
        <taxon>Sordariomycetes</taxon>
        <taxon>Xylariomycetidae</taxon>
        <taxon>Amphisphaeriales</taxon>
        <taxon>Apiosporaceae</taxon>
        <taxon>Apiospora</taxon>
    </lineage>
</organism>
<sequence length="206" mass="21529">MKLVQRNEHGQVGLPGPPNVRLEVPPSGRVGGAQGGLERAGLAGAEALAAAEVDLQGHGPVGRLEVAGDAVPDVGAVVAARDVLLEPDRVLVHRARRRILIEGKARRIAASTSLAGRRYDVIVGLLAVGISDPRVQAVAESVRIGWAILEVAVLNWPQTRAMLWDGGGGGGSGGRNSLGRDGANDGRAHNRRRRGCDGGLRHQGRY</sequence>
<comment type="caution">
    <text evidence="2">The sequence shown here is derived from an EMBL/GenBank/DDBJ whole genome shotgun (WGS) entry which is preliminary data.</text>
</comment>
<feature type="region of interest" description="Disordered" evidence="1">
    <location>
        <begin position="1"/>
        <end position="36"/>
    </location>
</feature>
<dbReference type="EMBL" id="JAQQWE010000001">
    <property type="protein sequence ID" value="KAK7966287.1"/>
    <property type="molecule type" value="Genomic_DNA"/>
</dbReference>
<evidence type="ECO:0000313" key="3">
    <source>
        <dbReference type="Proteomes" id="UP001391051"/>
    </source>
</evidence>
<evidence type="ECO:0000313" key="2">
    <source>
        <dbReference type="EMBL" id="KAK7966287.1"/>
    </source>
</evidence>
<reference evidence="2 3" key="1">
    <citation type="submission" date="2023-01" db="EMBL/GenBank/DDBJ databases">
        <title>Analysis of 21 Apiospora genomes using comparative genomics revels a genus with tremendous synthesis potential of carbohydrate active enzymes and secondary metabolites.</title>
        <authorList>
            <person name="Sorensen T."/>
        </authorList>
    </citation>
    <scope>NUCLEOTIDE SEQUENCE [LARGE SCALE GENOMIC DNA]</scope>
    <source>
        <strain evidence="2 3">CBS 24483</strain>
    </source>
</reference>